<dbReference type="AlphaFoldDB" id="A0A7Y7WG69"/>
<protein>
    <submittedName>
        <fullName evidence="2">Uncharacterized protein</fullName>
    </submittedName>
</protein>
<proteinExistence type="predicted"/>
<sequence>MPARSFSQSTRAAQRGMAATLMILFVGMALTVTALGMMYGIRGAQQQQLAAHATSPAESRVWSGVEWVRLYLQGQLLLDSTLANVTLGNLPISASGLSAQIISKVASGGSTLVTATVTATNTLATSTLQVVYLLTPASAASSPPSGNLPPALQFNGDFNYSGGSLSITNGTTLANIAVTGVLTISNGSTAYVSGCAKGGINLSGGGIANNASLSTEGTFSMSSSSPPVNLTVAAKTINITQSGGSYAAISAGAFTANVISAGSTIGTALVGGLKNADNSITAANTGTALITLTNGTVYTLDLTKVTQSGGVITTTAGAQLISGTGTLPTSISLTYNAVYGGGVNFLTGTVGSLWGNTLALTGYSATYNLLKANSNVSILTATVGQFQGGGTLSVTQYNTPTFTTASQITGTVLNQNGTAYTGTPLANLTQNVATASPGLPGVPYCNITASTIDVTPLQSQANYVFYFSGNTPMLKIQNVNTAAGTAVSVGPYNLATTDMRTLLGSNFLTCNYGNNSCGNSATPTNGWTFTGIQALPPGVLWFQGNVTLDGVQSLSRLTNTVLTTGSVTLTSNSSVPLYSPNFSGYSSLCTGAFYPTNLCNKTATPPGLATWTDSSNVVHSGLPIGNIAIEANSGLSTSGWTLYGNVILGGLVSTSGATTNIKGALSTGNNGTSPTTISQGGIAIDVSAVTGDQTITNPGTSTGGGSSAVPASTKVRWIRAY</sequence>
<keyword evidence="1" id="KW-0472">Membrane</keyword>
<reference evidence="2 3" key="1">
    <citation type="submission" date="2020-04" db="EMBL/GenBank/DDBJ databases">
        <title>Molecular characterization of pseudomonads from Agaricus bisporus reveal novel blotch 2 pathogens in Western Europe.</title>
        <authorList>
            <person name="Taparia T."/>
            <person name="Krijger M."/>
            <person name="Haynes E."/>
            <person name="Elpinstone J.G."/>
            <person name="Noble R."/>
            <person name="Van Der Wolf J."/>
        </authorList>
    </citation>
    <scope>NUCLEOTIDE SEQUENCE [LARGE SCALE GENOMIC DNA]</scope>
    <source>
        <strain evidence="2 3">F1001</strain>
    </source>
</reference>
<dbReference type="Proteomes" id="UP000582981">
    <property type="component" value="Unassembled WGS sequence"/>
</dbReference>
<accession>A0A7Y7WG69</accession>
<evidence type="ECO:0000313" key="2">
    <source>
        <dbReference type="EMBL" id="NWB48832.1"/>
    </source>
</evidence>
<keyword evidence="1" id="KW-0812">Transmembrane</keyword>
<gene>
    <name evidence="2" type="ORF">HX829_20315</name>
</gene>
<evidence type="ECO:0000256" key="1">
    <source>
        <dbReference type="SAM" id="Phobius"/>
    </source>
</evidence>
<organism evidence="2 3">
    <name type="scientific">Pseudomonas gingeri</name>
    <dbReference type="NCBI Taxonomy" id="117681"/>
    <lineage>
        <taxon>Bacteria</taxon>
        <taxon>Pseudomonadati</taxon>
        <taxon>Pseudomonadota</taxon>
        <taxon>Gammaproteobacteria</taxon>
        <taxon>Pseudomonadales</taxon>
        <taxon>Pseudomonadaceae</taxon>
        <taxon>Pseudomonas</taxon>
    </lineage>
</organism>
<evidence type="ECO:0000313" key="3">
    <source>
        <dbReference type="Proteomes" id="UP000582981"/>
    </source>
</evidence>
<name>A0A7Y7WG69_9PSED</name>
<keyword evidence="1" id="KW-1133">Transmembrane helix</keyword>
<dbReference type="RefSeq" id="WP_177144874.1">
    <property type="nucleotide sequence ID" value="NZ_JACAPU010000022.1"/>
</dbReference>
<comment type="caution">
    <text evidence="2">The sequence shown here is derived from an EMBL/GenBank/DDBJ whole genome shotgun (WGS) entry which is preliminary data.</text>
</comment>
<feature type="transmembrane region" description="Helical" evidence="1">
    <location>
        <begin position="21"/>
        <end position="41"/>
    </location>
</feature>
<dbReference type="EMBL" id="JACAPU010000022">
    <property type="protein sequence ID" value="NWB48832.1"/>
    <property type="molecule type" value="Genomic_DNA"/>
</dbReference>